<organism evidence="9 10">
    <name type="scientific">Petrocella atlantisensis</name>
    <dbReference type="NCBI Taxonomy" id="2173034"/>
    <lineage>
        <taxon>Bacteria</taxon>
        <taxon>Bacillati</taxon>
        <taxon>Bacillota</taxon>
        <taxon>Clostridia</taxon>
        <taxon>Lachnospirales</taxon>
        <taxon>Vallitaleaceae</taxon>
        <taxon>Petrocella</taxon>
    </lineage>
</organism>
<evidence type="ECO:0000256" key="4">
    <source>
        <dbReference type="ARBA" id="ARBA00022692"/>
    </source>
</evidence>
<dbReference type="InterPro" id="IPR011701">
    <property type="entry name" value="MFS"/>
</dbReference>
<dbReference type="RefSeq" id="WP_125138291.1">
    <property type="nucleotide sequence ID" value="NZ_LR130778.1"/>
</dbReference>
<keyword evidence="3" id="KW-0813">Transport</keyword>
<dbReference type="InterPro" id="IPR051788">
    <property type="entry name" value="MFS_Transporter"/>
</dbReference>
<dbReference type="OrthoDB" id="9795150at2"/>
<evidence type="ECO:0000256" key="5">
    <source>
        <dbReference type="ARBA" id="ARBA00022989"/>
    </source>
</evidence>
<feature type="transmembrane region" description="Helical" evidence="7">
    <location>
        <begin position="208"/>
        <end position="230"/>
    </location>
</feature>
<dbReference type="SUPFAM" id="SSF103473">
    <property type="entry name" value="MFS general substrate transporter"/>
    <property type="match status" value="1"/>
</dbReference>
<comment type="subcellular location">
    <subcellularLocation>
        <location evidence="1">Cell membrane</location>
        <topology evidence="1">Multi-pass membrane protein</topology>
    </subcellularLocation>
</comment>
<feature type="transmembrane region" description="Helical" evidence="7">
    <location>
        <begin position="69"/>
        <end position="94"/>
    </location>
</feature>
<feature type="transmembrane region" description="Helical" evidence="7">
    <location>
        <begin position="100"/>
        <end position="119"/>
    </location>
</feature>
<dbReference type="GO" id="GO:0005886">
    <property type="term" value="C:plasma membrane"/>
    <property type="evidence" value="ECO:0007669"/>
    <property type="project" value="UniProtKB-SubCell"/>
</dbReference>
<feature type="transmembrane region" description="Helical" evidence="7">
    <location>
        <begin position="126"/>
        <end position="146"/>
    </location>
</feature>
<dbReference type="PANTHER" id="PTHR23514">
    <property type="entry name" value="BYPASS OF STOP CODON PROTEIN 6"/>
    <property type="match status" value="1"/>
</dbReference>
<evidence type="ECO:0000259" key="8">
    <source>
        <dbReference type="PROSITE" id="PS50850"/>
    </source>
</evidence>
<gene>
    <name evidence="9" type="ORF">PATL70BA_3377</name>
</gene>
<evidence type="ECO:0000256" key="6">
    <source>
        <dbReference type="ARBA" id="ARBA00023136"/>
    </source>
</evidence>
<evidence type="ECO:0000313" key="9">
    <source>
        <dbReference type="EMBL" id="VDN49307.1"/>
    </source>
</evidence>
<dbReference type="PROSITE" id="PS50850">
    <property type="entry name" value="MFS"/>
    <property type="match status" value="1"/>
</dbReference>
<dbReference type="InterPro" id="IPR020846">
    <property type="entry name" value="MFS_dom"/>
</dbReference>
<dbReference type="Pfam" id="PF07690">
    <property type="entry name" value="MFS_1"/>
    <property type="match status" value="1"/>
</dbReference>
<feature type="transmembrane region" description="Helical" evidence="7">
    <location>
        <begin position="38"/>
        <end position="57"/>
    </location>
</feature>
<feature type="transmembrane region" description="Helical" evidence="7">
    <location>
        <begin position="272"/>
        <end position="294"/>
    </location>
</feature>
<keyword evidence="4 7" id="KW-0812">Transmembrane</keyword>
<feature type="transmembrane region" description="Helical" evidence="7">
    <location>
        <begin position="330"/>
        <end position="349"/>
    </location>
</feature>
<comment type="similarity">
    <text evidence="2">Belongs to the major facilitator superfamily.</text>
</comment>
<dbReference type="InterPro" id="IPR036259">
    <property type="entry name" value="MFS_trans_sf"/>
</dbReference>
<dbReference type="KEGG" id="cbar:PATL70BA_3377"/>
<evidence type="ECO:0000313" key="10">
    <source>
        <dbReference type="Proteomes" id="UP000279029"/>
    </source>
</evidence>
<keyword evidence="5 7" id="KW-1133">Transmembrane helix</keyword>
<feature type="transmembrane region" description="Helical" evidence="7">
    <location>
        <begin position="355"/>
        <end position="374"/>
    </location>
</feature>
<dbReference type="Gene3D" id="1.20.1250.20">
    <property type="entry name" value="MFS general substrate transporter like domains"/>
    <property type="match status" value="1"/>
</dbReference>
<name>A0A3P7Q0P9_9FIRM</name>
<feature type="transmembrane region" description="Helical" evidence="7">
    <location>
        <begin position="158"/>
        <end position="177"/>
    </location>
</feature>
<feature type="domain" description="Major facilitator superfamily (MFS) profile" evidence="8">
    <location>
        <begin position="3"/>
        <end position="383"/>
    </location>
</feature>
<evidence type="ECO:0000256" key="2">
    <source>
        <dbReference type="ARBA" id="ARBA00008335"/>
    </source>
</evidence>
<proteinExistence type="inferred from homology"/>
<dbReference type="PANTHER" id="PTHR23514:SF3">
    <property type="entry name" value="BYPASS OF STOP CODON PROTEIN 6"/>
    <property type="match status" value="1"/>
</dbReference>
<protein>
    <submittedName>
        <fullName evidence="9">MFS transporter</fullName>
    </submittedName>
</protein>
<reference evidence="9 10" key="1">
    <citation type="submission" date="2018-09" db="EMBL/GenBank/DDBJ databases">
        <authorList>
            <person name="Postec A."/>
        </authorList>
    </citation>
    <scope>NUCLEOTIDE SEQUENCE [LARGE SCALE GENOMIC DNA]</scope>
    <source>
        <strain evidence="9">70B-A</strain>
    </source>
</reference>
<evidence type="ECO:0000256" key="7">
    <source>
        <dbReference type="SAM" id="Phobius"/>
    </source>
</evidence>
<dbReference type="GO" id="GO:0022857">
    <property type="term" value="F:transmembrane transporter activity"/>
    <property type="evidence" value="ECO:0007669"/>
    <property type="project" value="InterPro"/>
</dbReference>
<feature type="transmembrane region" description="Helical" evidence="7">
    <location>
        <begin position="300"/>
        <end position="318"/>
    </location>
</feature>
<keyword evidence="6 7" id="KW-0472">Membrane</keyword>
<evidence type="ECO:0000256" key="1">
    <source>
        <dbReference type="ARBA" id="ARBA00004651"/>
    </source>
</evidence>
<dbReference type="Proteomes" id="UP000279029">
    <property type="component" value="Chromosome"/>
</dbReference>
<sequence length="387" mass="41555">MSLLIIIYLAFISLGLPDALLGSSWTVMHLEFGVSIEFAGAIAMIISGGTILSSLYSSRIIRRFGTGKVVAVSVTMTAIALIGFSVSSAIWMLMLCAVPLGLGAGAVDAALNNFVALHYKPRHMNWLHCFWGVGASGGPLILGLIISRNGTWRNGYTIVGIIQFALVIVLFVTLPMWKRFTTEMSKEDHEDMAFISNRKAFKIKGVKLVLVTFLFYCSLEAGTGLWAASYLTTQRGVSPANAALWTSMYYGGITAGRFLSGIMAEKIKGETLIRGGLMMIFGGVVLLILPLPLILSMSGLLLIGLGCAPIYPSMIHLTPDRFGKGASQSIIGLSMAFAYIGSTFMPPLLGAVASVLSLKILPYALLIFAIGMIISSERLRKTIVLPQ</sequence>
<accession>A0A3P7Q0P9</accession>
<dbReference type="EMBL" id="LR130778">
    <property type="protein sequence ID" value="VDN49307.1"/>
    <property type="molecule type" value="Genomic_DNA"/>
</dbReference>
<feature type="transmembrane region" description="Helical" evidence="7">
    <location>
        <begin position="242"/>
        <end position="260"/>
    </location>
</feature>
<evidence type="ECO:0000256" key="3">
    <source>
        <dbReference type="ARBA" id="ARBA00022448"/>
    </source>
</evidence>
<dbReference type="AlphaFoldDB" id="A0A3P7Q0P9"/>
<keyword evidence="10" id="KW-1185">Reference proteome</keyword>